<evidence type="ECO:0000313" key="2">
    <source>
        <dbReference type="EMBL" id="GFE52024.1"/>
    </source>
</evidence>
<organism evidence="2 3">
    <name type="scientific">Roseobacter cerasinus</name>
    <dbReference type="NCBI Taxonomy" id="2602289"/>
    <lineage>
        <taxon>Bacteria</taxon>
        <taxon>Pseudomonadati</taxon>
        <taxon>Pseudomonadota</taxon>
        <taxon>Alphaproteobacteria</taxon>
        <taxon>Rhodobacterales</taxon>
        <taxon>Roseobacteraceae</taxon>
        <taxon>Roseobacter</taxon>
    </lineage>
</organism>
<dbReference type="Pfam" id="PF10115">
    <property type="entry name" value="HlyU"/>
    <property type="match status" value="1"/>
</dbReference>
<gene>
    <name evidence="2" type="ORF">So717_37770</name>
</gene>
<feature type="region of interest" description="Disordered" evidence="1">
    <location>
        <begin position="1"/>
        <end position="26"/>
    </location>
</feature>
<reference evidence="2 3" key="1">
    <citation type="submission" date="2019-12" db="EMBL/GenBank/DDBJ databases">
        <title>Roseobacter cerasinus sp. nov., isolated from seawater around aquaculture.</title>
        <authorList>
            <person name="Muramatsu S."/>
            <person name="Takabe Y."/>
            <person name="Mori K."/>
            <person name="Takaichi S."/>
            <person name="Hanada S."/>
        </authorList>
    </citation>
    <scope>NUCLEOTIDE SEQUENCE [LARGE SCALE GENOMIC DNA]</scope>
    <source>
        <strain evidence="2 3">AI77</strain>
    </source>
</reference>
<dbReference type="RefSeq" id="WP_159980279.1">
    <property type="nucleotide sequence ID" value="NZ_BLIV01000009.1"/>
</dbReference>
<sequence>MSFLKKLFGSGGGSEPKASSEAYEGFQITPTPIAEGNTYRVAATIEKEVDGEMQTHKLVRADTLQGLEEAQKACIRKAKQVIDEQGERIFR</sequence>
<dbReference type="EMBL" id="BLIV01000009">
    <property type="protein sequence ID" value="GFE52024.1"/>
    <property type="molecule type" value="Genomic_DNA"/>
</dbReference>
<accession>A0A640VWP0</accession>
<keyword evidence="3" id="KW-1185">Reference proteome</keyword>
<evidence type="ECO:0000313" key="3">
    <source>
        <dbReference type="Proteomes" id="UP000436522"/>
    </source>
</evidence>
<dbReference type="AlphaFoldDB" id="A0A640VWP0"/>
<protein>
    <recommendedName>
        <fullName evidence="4">Transcriptional activator HlyU</fullName>
    </recommendedName>
</protein>
<dbReference type="OrthoDB" id="9800971at2"/>
<name>A0A640VWP0_9RHOB</name>
<dbReference type="InterPro" id="IPR018772">
    <property type="entry name" value="Transcription_activator_HlyU"/>
</dbReference>
<dbReference type="Proteomes" id="UP000436522">
    <property type="component" value="Unassembled WGS sequence"/>
</dbReference>
<proteinExistence type="predicted"/>
<evidence type="ECO:0000256" key="1">
    <source>
        <dbReference type="SAM" id="MobiDB-lite"/>
    </source>
</evidence>
<evidence type="ECO:0008006" key="4">
    <source>
        <dbReference type="Google" id="ProtNLM"/>
    </source>
</evidence>
<comment type="caution">
    <text evidence="2">The sequence shown here is derived from an EMBL/GenBank/DDBJ whole genome shotgun (WGS) entry which is preliminary data.</text>
</comment>